<sequence>MSCTGFSYQKLRNELSDNEKESIQLKGRSRWPLRLKKVHMRKRLKLRKFMRRKARVIMASLRKVMKRLKESQAHFGDLFAGNYLFLQVNPTPLKPSSSHKY</sequence>
<evidence type="ECO:0000313" key="2">
    <source>
        <dbReference type="Proteomes" id="UP000245207"/>
    </source>
</evidence>
<evidence type="ECO:0000313" key="1">
    <source>
        <dbReference type="EMBL" id="PWA82955.1"/>
    </source>
</evidence>
<accession>A0A2U1PB24</accession>
<dbReference type="PANTHER" id="PTHR36795:SF2">
    <property type="entry name" value="OS01G0938400 PROTEIN"/>
    <property type="match status" value="1"/>
</dbReference>
<keyword evidence="2" id="KW-1185">Reference proteome</keyword>
<comment type="caution">
    <text evidence="1">The sequence shown here is derived from an EMBL/GenBank/DDBJ whole genome shotgun (WGS) entry which is preliminary data.</text>
</comment>
<organism evidence="1 2">
    <name type="scientific">Artemisia annua</name>
    <name type="common">Sweet wormwood</name>
    <dbReference type="NCBI Taxonomy" id="35608"/>
    <lineage>
        <taxon>Eukaryota</taxon>
        <taxon>Viridiplantae</taxon>
        <taxon>Streptophyta</taxon>
        <taxon>Embryophyta</taxon>
        <taxon>Tracheophyta</taxon>
        <taxon>Spermatophyta</taxon>
        <taxon>Magnoliopsida</taxon>
        <taxon>eudicotyledons</taxon>
        <taxon>Gunneridae</taxon>
        <taxon>Pentapetalae</taxon>
        <taxon>asterids</taxon>
        <taxon>campanulids</taxon>
        <taxon>Asterales</taxon>
        <taxon>Asteraceae</taxon>
        <taxon>Asteroideae</taxon>
        <taxon>Anthemideae</taxon>
        <taxon>Artemisiinae</taxon>
        <taxon>Artemisia</taxon>
    </lineage>
</organism>
<dbReference type="Proteomes" id="UP000245207">
    <property type="component" value="Unassembled WGS sequence"/>
</dbReference>
<dbReference type="OrthoDB" id="1932414at2759"/>
<proteinExistence type="predicted"/>
<dbReference type="AlphaFoldDB" id="A0A2U1PB24"/>
<dbReference type="PANTHER" id="PTHR36795">
    <property type="entry name" value="OS01G0938400 PROTEIN"/>
    <property type="match status" value="1"/>
</dbReference>
<dbReference type="EMBL" id="PKPP01001408">
    <property type="protein sequence ID" value="PWA82955.1"/>
    <property type="molecule type" value="Genomic_DNA"/>
</dbReference>
<name>A0A2U1PB24_ARTAN</name>
<reference evidence="1 2" key="1">
    <citation type="journal article" date="2018" name="Mol. Plant">
        <title>The genome of Artemisia annua provides insight into the evolution of Asteraceae family and artemisinin biosynthesis.</title>
        <authorList>
            <person name="Shen Q."/>
            <person name="Zhang L."/>
            <person name="Liao Z."/>
            <person name="Wang S."/>
            <person name="Yan T."/>
            <person name="Shi P."/>
            <person name="Liu M."/>
            <person name="Fu X."/>
            <person name="Pan Q."/>
            <person name="Wang Y."/>
            <person name="Lv Z."/>
            <person name="Lu X."/>
            <person name="Zhang F."/>
            <person name="Jiang W."/>
            <person name="Ma Y."/>
            <person name="Chen M."/>
            <person name="Hao X."/>
            <person name="Li L."/>
            <person name="Tang Y."/>
            <person name="Lv G."/>
            <person name="Zhou Y."/>
            <person name="Sun X."/>
            <person name="Brodelius P.E."/>
            <person name="Rose J.K.C."/>
            <person name="Tang K."/>
        </authorList>
    </citation>
    <scope>NUCLEOTIDE SEQUENCE [LARGE SCALE GENOMIC DNA]</scope>
    <source>
        <strain evidence="2">cv. Huhao1</strain>
        <tissue evidence="1">Leaf</tissue>
    </source>
</reference>
<protein>
    <submittedName>
        <fullName evidence="1">Uncharacterized protein</fullName>
    </submittedName>
</protein>
<gene>
    <name evidence="1" type="ORF">CTI12_AA132450</name>
</gene>